<dbReference type="CDD" id="cd06532">
    <property type="entry name" value="Glyco_transf_25"/>
    <property type="match status" value="1"/>
</dbReference>
<name>A0A6C0IB31_9ZZZZ</name>
<proteinExistence type="predicted"/>
<accession>A0A6C0IB31</accession>
<evidence type="ECO:0000313" key="2">
    <source>
        <dbReference type="EMBL" id="QHT89949.1"/>
    </source>
</evidence>
<feature type="domain" description="Glycosyl transferase family 25" evidence="1">
    <location>
        <begin position="9"/>
        <end position="200"/>
    </location>
</feature>
<protein>
    <recommendedName>
        <fullName evidence="1">Glycosyl transferase family 25 domain-containing protein</fullName>
    </recommendedName>
</protein>
<dbReference type="Pfam" id="PF01755">
    <property type="entry name" value="Glyco_transf_25"/>
    <property type="match status" value="1"/>
</dbReference>
<dbReference type="InterPro" id="IPR002654">
    <property type="entry name" value="Glyco_trans_25"/>
</dbReference>
<dbReference type="EMBL" id="MN740152">
    <property type="protein sequence ID" value="QHT89949.1"/>
    <property type="molecule type" value="Genomic_DNA"/>
</dbReference>
<sequence length="283" mass="32852">MSWDLDKIPKYVINLDRRRDRWQHFEAQPGLADFPNIRRWSGVDGKSLNIENDTRVSLFTRSNIVKGQRRSHAELNTKGGVGCYMSHVNVWEDFLNGSSEVALVFEDDIILTKDSARILKTWLKGSPVMQNHEMWDFCILSPHQYLTLPHLDTKRSGPLYNGDPTCFRLERFTCMLAYLITKKGVRKAMPHIYPVQGHIDWVLSICSQMNIINLCGPGKALFKYKNTVTDIHKGTECQICDVMSDFEKDSEIVPRWRLNTYKVEELIFVLGVIYVMYRMGKQK</sequence>
<reference evidence="2" key="1">
    <citation type="journal article" date="2020" name="Nature">
        <title>Giant virus diversity and host interactions through global metagenomics.</title>
        <authorList>
            <person name="Schulz F."/>
            <person name="Roux S."/>
            <person name="Paez-Espino D."/>
            <person name="Jungbluth S."/>
            <person name="Walsh D.A."/>
            <person name="Denef V.J."/>
            <person name="McMahon K.D."/>
            <person name="Konstantinidis K.T."/>
            <person name="Eloe-Fadrosh E.A."/>
            <person name="Kyrpides N.C."/>
            <person name="Woyke T."/>
        </authorList>
    </citation>
    <scope>NUCLEOTIDE SEQUENCE</scope>
    <source>
        <strain evidence="2">GVMAG-M-3300023184-62</strain>
    </source>
</reference>
<dbReference type="AlphaFoldDB" id="A0A6C0IB31"/>
<organism evidence="2">
    <name type="scientific">viral metagenome</name>
    <dbReference type="NCBI Taxonomy" id="1070528"/>
    <lineage>
        <taxon>unclassified sequences</taxon>
        <taxon>metagenomes</taxon>
        <taxon>organismal metagenomes</taxon>
    </lineage>
</organism>
<evidence type="ECO:0000259" key="1">
    <source>
        <dbReference type="Pfam" id="PF01755"/>
    </source>
</evidence>